<protein>
    <recommendedName>
        <fullName evidence="6">THAP-type domain-containing protein</fullName>
    </recommendedName>
</protein>
<keyword evidence="1" id="KW-0479">Metal-binding</keyword>
<evidence type="ECO:0000256" key="4">
    <source>
        <dbReference type="ARBA" id="ARBA00023125"/>
    </source>
</evidence>
<keyword evidence="8" id="KW-1185">Reference proteome</keyword>
<dbReference type="Ensembl" id="ENSSFAT00005041286.1">
    <property type="protein sequence ID" value="ENSSFAP00005039812.1"/>
    <property type="gene ID" value="ENSSFAG00005019894.1"/>
</dbReference>
<accession>A0A672IFB9</accession>
<evidence type="ECO:0000256" key="5">
    <source>
        <dbReference type="PROSITE-ProRule" id="PRU00309"/>
    </source>
</evidence>
<dbReference type="GO" id="GO:0003677">
    <property type="term" value="F:DNA binding"/>
    <property type="evidence" value="ECO:0007669"/>
    <property type="project" value="UniProtKB-UniRule"/>
</dbReference>
<evidence type="ECO:0000256" key="2">
    <source>
        <dbReference type="ARBA" id="ARBA00022771"/>
    </source>
</evidence>
<reference evidence="7" key="2">
    <citation type="submission" date="2025-08" db="UniProtKB">
        <authorList>
            <consortium name="Ensembl"/>
        </authorList>
    </citation>
    <scope>IDENTIFICATION</scope>
</reference>
<dbReference type="PANTHER" id="PTHR46927:SF3">
    <property type="entry name" value="THAP-TYPE DOMAIN-CONTAINING PROTEIN"/>
    <property type="match status" value="1"/>
</dbReference>
<dbReference type="Pfam" id="PF05485">
    <property type="entry name" value="THAP"/>
    <property type="match status" value="1"/>
</dbReference>
<keyword evidence="2 5" id="KW-0863">Zinc-finger</keyword>
<dbReference type="Proteomes" id="UP000472267">
    <property type="component" value="Chromosome 22"/>
</dbReference>
<dbReference type="PANTHER" id="PTHR46927">
    <property type="entry name" value="AGAP005574-PA"/>
    <property type="match status" value="1"/>
</dbReference>
<dbReference type="InParanoid" id="A0A672IFB9"/>
<feature type="domain" description="THAP-type" evidence="6">
    <location>
        <begin position="1"/>
        <end position="56"/>
    </location>
</feature>
<evidence type="ECO:0000256" key="1">
    <source>
        <dbReference type="ARBA" id="ARBA00022723"/>
    </source>
</evidence>
<evidence type="ECO:0000256" key="3">
    <source>
        <dbReference type="ARBA" id="ARBA00022833"/>
    </source>
</evidence>
<dbReference type="GO" id="GO:0008270">
    <property type="term" value="F:zinc ion binding"/>
    <property type="evidence" value="ECO:0007669"/>
    <property type="project" value="UniProtKB-KW"/>
</dbReference>
<proteinExistence type="predicted"/>
<dbReference type="SUPFAM" id="SSF57716">
    <property type="entry name" value="Glucocorticoid receptor-like (DNA-binding domain)"/>
    <property type="match status" value="1"/>
</dbReference>
<reference evidence="7" key="3">
    <citation type="submission" date="2025-09" db="UniProtKB">
        <authorList>
            <consortium name="Ensembl"/>
        </authorList>
    </citation>
    <scope>IDENTIFICATION</scope>
</reference>
<evidence type="ECO:0000313" key="8">
    <source>
        <dbReference type="Proteomes" id="UP000472267"/>
    </source>
</evidence>
<sequence>MPSLCAAVGCNNTKAQKRDLTFYYFPQEKARRQEWIAAMKRYYWTPTAHSRLSPFY</sequence>
<name>A0A672IFB9_SALFA</name>
<keyword evidence="4 5" id="KW-0238">DNA-binding</keyword>
<dbReference type="InterPro" id="IPR052224">
    <property type="entry name" value="THAP_domain_protein"/>
</dbReference>
<reference evidence="7" key="1">
    <citation type="submission" date="2019-06" db="EMBL/GenBank/DDBJ databases">
        <authorList>
            <consortium name="Wellcome Sanger Institute Data Sharing"/>
        </authorList>
    </citation>
    <scope>NUCLEOTIDE SEQUENCE [LARGE SCALE GENOMIC DNA]</scope>
</reference>
<evidence type="ECO:0000313" key="7">
    <source>
        <dbReference type="Ensembl" id="ENSSFAP00005039812.1"/>
    </source>
</evidence>
<keyword evidence="3" id="KW-0862">Zinc</keyword>
<dbReference type="InterPro" id="IPR006612">
    <property type="entry name" value="THAP_Znf"/>
</dbReference>
<dbReference type="PROSITE" id="PS50950">
    <property type="entry name" value="ZF_THAP"/>
    <property type="match status" value="1"/>
</dbReference>
<evidence type="ECO:0000259" key="6">
    <source>
        <dbReference type="PROSITE" id="PS50950"/>
    </source>
</evidence>
<dbReference type="AlphaFoldDB" id="A0A672IFB9"/>
<organism evidence="7 8">
    <name type="scientific">Salarias fasciatus</name>
    <name type="common">Jewelled blenny</name>
    <name type="synonym">Blennius fasciatus</name>
    <dbReference type="NCBI Taxonomy" id="181472"/>
    <lineage>
        <taxon>Eukaryota</taxon>
        <taxon>Metazoa</taxon>
        <taxon>Chordata</taxon>
        <taxon>Craniata</taxon>
        <taxon>Vertebrata</taxon>
        <taxon>Euteleostomi</taxon>
        <taxon>Actinopterygii</taxon>
        <taxon>Neopterygii</taxon>
        <taxon>Teleostei</taxon>
        <taxon>Neoteleostei</taxon>
        <taxon>Acanthomorphata</taxon>
        <taxon>Ovalentaria</taxon>
        <taxon>Blenniimorphae</taxon>
        <taxon>Blenniiformes</taxon>
        <taxon>Blennioidei</taxon>
        <taxon>Blenniidae</taxon>
        <taxon>Salariinae</taxon>
        <taxon>Salarias</taxon>
    </lineage>
</organism>
<dbReference type="OMA" id="HWTPTEH"/>